<dbReference type="EMBL" id="JAHGAW010000008">
    <property type="protein sequence ID" value="MBT2187922.1"/>
    <property type="molecule type" value="Genomic_DNA"/>
</dbReference>
<keyword evidence="3" id="KW-1185">Reference proteome</keyword>
<dbReference type="RefSeq" id="WP_214624169.1">
    <property type="nucleotide sequence ID" value="NZ_JAHGAW010000008.1"/>
</dbReference>
<protein>
    <submittedName>
        <fullName evidence="2">Hemerythrin domain-containing protein</fullName>
    </submittedName>
</protein>
<dbReference type="Pfam" id="PF01814">
    <property type="entry name" value="Hemerythrin"/>
    <property type="match status" value="1"/>
</dbReference>
<organism evidence="2 3">
    <name type="scientific">Sphingobium nicotianae</name>
    <dbReference type="NCBI Taxonomy" id="2782607"/>
    <lineage>
        <taxon>Bacteria</taxon>
        <taxon>Pseudomonadati</taxon>
        <taxon>Pseudomonadota</taxon>
        <taxon>Alphaproteobacteria</taxon>
        <taxon>Sphingomonadales</taxon>
        <taxon>Sphingomonadaceae</taxon>
        <taxon>Sphingobium</taxon>
    </lineage>
</organism>
<reference evidence="2" key="1">
    <citation type="submission" date="2021-05" db="EMBL/GenBank/DDBJ databases">
        <title>Genome of Sphingobium sp. strain.</title>
        <authorList>
            <person name="Fan R."/>
        </authorList>
    </citation>
    <scope>NUCLEOTIDE SEQUENCE</scope>
    <source>
        <strain evidence="2">H33</strain>
    </source>
</reference>
<dbReference type="Gene3D" id="1.20.120.520">
    <property type="entry name" value="nmb1532 protein domain like"/>
    <property type="match status" value="1"/>
</dbReference>
<gene>
    <name evidence="2" type="ORF">KK488_13290</name>
</gene>
<evidence type="ECO:0000259" key="1">
    <source>
        <dbReference type="Pfam" id="PF01814"/>
    </source>
</evidence>
<name>A0A9X1DD24_9SPHN</name>
<feature type="domain" description="Hemerythrin-like" evidence="1">
    <location>
        <begin position="4"/>
        <end position="128"/>
    </location>
</feature>
<dbReference type="AlphaFoldDB" id="A0A9X1DD24"/>
<sequence>MAADLFEEHRQLVAAAEALLMIARREPPARADQITQLRMHLSNLAKTHLRSEDELIIAPLITSGRAGELPEAQRIMEEIRNGQRIYSDHVRRWTLPAVEADRAGYATALVDMIDYLRKMIEREEAYLYWPALRLLSADRCTG</sequence>
<evidence type="ECO:0000313" key="3">
    <source>
        <dbReference type="Proteomes" id="UP001138757"/>
    </source>
</evidence>
<accession>A0A9X1DD24</accession>
<comment type="caution">
    <text evidence="2">The sequence shown here is derived from an EMBL/GenBank/DDBJ whole genome shotgun (WGS) entry which is preliminary data.</text>
</comment>
<evidence type="ECO:0000313" key="2">
    <source>
        <dbReference type="EMBL" id="MBT2187922.1"/>
    </source>
</evidence>
<dbReference type="InterPro" id="IPR012312">
    <property type="entry name" value="Hemerythrin-like"/>
</dbReference>
<dbReference type="Proteomes" id="UP001138757">
    <property type="component" value="Unassembled WGS sequence"/>
</dbReference>
<proteinExistence type="predicted"/>